<dbReference type="InterPro" id="IPR000504">
    <property type="entry name" value="RRM_dom"/>
</dbReference>
<dbReference type="SMART" id="SM00360">
    <property type="entry name" value="RRM"/>
    <property type="match status" value="1"/>
</dbReference>
<dbReference type="Pfam" id="PF00076">
    <property type="entry name" value="RRM_1"/>
    <property type="match status" value="1"/>
</dbReference>
<dbReference type="InterPro" id="IPR051694">
    <property type="entry name" value="Immunoregulatory_rcpt-like"/>
</dbReference>
<keyword evidence="2" id="KW-0812">Transmembrane</keyword>
<feature type="domain" description="RRM" evidence="7">
    <location>
        <begin position="372"/>
        <end position="447"/>
    </location>
</feature>
<feature type="region of interest" description="Disordered" evidence="6">
    <location>
        <begin position="48"/>
        <end position="67"/>
    </location>
</feature>
<dbReference type="EMBL" id="BRYB01001744">
    <property type="protein sequence ID" value="GMI32654.1"/>
    <property type="molecule type" value="Genomic_DNA"/>
</dbReference>
<feature type="region of interest" description="Disordered" evidence="6">
    <location>
        <begin position="447"/>
        <end position="662"/>
    </location>
</feature>
<reference evidence="8 9" key="1">
    <citation type="journal article" date="2023" name="Commun. Biol.">
        <title>Genome analysis of Parmales, the sister group of diatoms, reveals the evolutionary specialization of diatoms from phago-mixotrophs to photoautotrophs.</title>
        <authorList>
            <person name="Ban H."/>
            <person name="Sato S."/>
            <person name="Yoshikawa S."/>
            <person name="Yamada K."/>
            <person name="Nakamura Y."/>
            <person name="Ichinomiya M."/>
            <person name="Sato N."/>
            <person name="Blanc-Mathieu R."/>
            <person name="Endo H."/>
            <person name="Kuwata A."/>
            <person name="Ogata H."/>
        </authorList>
    </citation>
    <scope>NUCLEOTIDE SEQUENCE [LARGE SCALE GENOMIC DNA]</scope>
</reference>
<comment type="subcellular location">
    <subcellularLocation>
        <location evidence="1">Membrane</location>
        <topology evidence="1">Single-pass membrane protein</topology>
    </subcellularLocation>
</comment>
<keyword evidence="9" id="KW-1185">Reference proteome</keyword>
<gene>
    <name evidence="8" type="ORF">TeGR_g3600</name>
</gene>
<evidence type="ECO:0000256" key="6">
    <source>
        <dbReference type="SAM" id="MobiDB-lite"/>
    </source>
</evidence>
<dbReference type="Proteomes" id="UP001165060">
    <property type="component" value="Unassembled WGS sequence"/>
</dbReference>
<dbReference type="InterPro" id="IPR012677">
    <property type="entry name" value="Nucleotide-bd_a/b_plait_sf"/>
</dbReference>
<proteinExistence type="predicted"/>
<feature type="compositionally biased region" description="Basic and acidic residues" evidence="6">
    <location>
        <begin position="491"/>
        <end position="500"/>
    </location>
</feature>
<dbReference type="PANTHER" id="PTHR15549:SF33">
    <property type="entry name" value="MEMBRANE PROTEIN WSC4, PUTATIVE (AFU_ORTHOLOGUE AFUA_5G09020)-RELATED"/>
    <property type="match status" value="1"/>
</dbReference>
<comment type="caution">
    <text evidence="8">The sequence shown here is derived from an EMBL/GenBank/DDBJ whole genome shotgun (WGS) entry which is preliminary data.</text>
</comment>
<protein>
    <recommendedName>
        <fullName evidence="7">RRM domain-containing protein</fullName>
    </recommendedName>
</protein>
<accession>A0ABQ6MSZ3</accession>
<evidence type="ECO:0000259" key="7">
    <source>
        <dbReference type="PROSITE" id="PS50102"/>
    </source>
</evidence>
<dbReference type="SUPFAM" id="SSF54928">
    <property type="entry name" value="RNA-binding domain, RBD"/>
    <property type="match status" value="1"/>
</dbReference>
<keyword evidence="5" id="KW-0694">RNA-binding</keyword>
<dbReference type="InterPro" id="IPR035979">
    <property type="entry name" value="RBD_domain_sf"/>
</dbReference>
<evidence type="ECO:0000256" key="4">
    <source>
        <dbReference type="ARBA" id="ARBA00023136"/>
    </source>
</evidence>
<keyword evidence="3" id="KW-1133">Transmembrane helix</keyword>
<organism evidence="8 9">
    <name type="scientific">Tetraparma gracilis</name>
    <dbReference type="NCBI Taxonomy" id="2962635"/>
    <lineage>
        <taxon>Eukaryota</taxon>
        <taxon>Sar</taxon>
        <taxon>Stramenopiles</taxon>
        <taxon>Ochrophyta</taxon>
        <taxon>Bolidophyceae</taxon>
        <taxon>Parmales</taxon>
        <taxon>Triparmaceae</taxon>
        <taxon>Tetraparma</taxon>
    </lineage>
</organism>
<evidence type="ECO:0000313" key="9">
    <source>
        <dbReference type="Proteomes" id="UP001165060"/>
    </source>
</evidence>
<feature type="compositionally biased region" description="Polar residues" evidence="6">
    <location>
        <begin position="542"/>
        <end position="559"/>
    </location>
</feature>
<name>A0ABQ6MSZ3_9STRA</name>
<dbReference type="Gene3D" id="3.30.70.330">
    <property type="match status" value="1"/>
</dbReference>
<feature type="compositionally biased region" description="Acidic residues" evidence="6">
    <location>
        <begin position="474"/>
        <end position="490"/>
    </location>
</feature>
<sequence length="662" mass="69669">MSTVLKVTNDNVLSDDALVAACLAFADALKSLSQATDYLTTSSFRCTQPTQSFSPTPSPGRALRSGRRLQTGSQLTLTYKLLMSSTTLSLQDQTNLLNSYNNMLNSNGGSNTAAFDALVTALAANAGIPLVPTNPVASSSVVTSSSSISTGAIAGIAVGGALGLLASICGLLWCRRRSSTDPAVMSPQDLGGGAAAARRRASSVGGMQCVDTNVSDDGSFVNSTEGGPSMRPYRGAAPFGNQPFRDEFDDYKDEGLEALRSDVNTCVEDADGMMSQAMTFAFMDPDFNLESEFAQPMSTIKLEVNVLCDAYDWVKRMDNASLDERRAHMQMSLNKMVMMVRQGIIDADAASRAIHNCAAFLGLELATSVPKNTVVVTGLRKTCTPQDLHDAFGAFGKISEAEVADGGRGFALVRFRSAKSADRVLSAFKRDEIVVQDVAVVIKPMRSGVKPRGAHPPGGAVPFDRPSNSNSTGDGDDVYADGDNDDADNEDNFKTLDGSHLDGSQPTSSHSPGHRQPASGSTELDTYRFPELVRIHRKSESDNTNISDTSSLVSASLRKQMSRSSSGEERAASSVSPIPTASSSGTTNTPGTTPDTPVGAGGGATRQVPLSSVTPRDLGLKRNDSNGVLTRSMRKKMGLDDTDEGGGGMGSYDSTLGGLDDF</sequence>
<keyword evidence="4" id="KW-0472">Membrane</keyword>
<dbReference type="CDD" id="cd00590">
    <property type="entry name" value="RRM_SF"/>
    <property type="match status" value="1"/>
</dbReference>
<feature type="compositionally biased region" description="Basic and acidic residues" evidence="6">
    <location>
        <begin position="525"/>
        <end position="541"/>
    </location>
</feature>
<dbReference type="PANTHER" id="PTHR15549">
    <property type="entry name" value="PAIRED IMMUNOGLOBULIN-LIKE TYPE 2 RECEPTOR"/>
    <property type="match status" value="1"/>
</dbReference>
<evidence type="ECO:0000256" key="5">
    <source>
        <dbReference type="PROSITE-ProRule" id="PRU00176"/>
    </source>
</evidence>
<feature type="compositionally biased region" description="Polar residues" evidence="6">
    <location>
        <begin position="502"/>
        <end position="511"/>
    </location>
</feature>
<evidence type="ECO:0000313" key="8">
    <source>
        <dbReference type="EMBL" id="GMI32654.1"/>
    </source>
</evidence>
<dbReference type="PROSITE" id="PS50102">
    <property type="entry name" value="RRM"/>
    <property type="match status" value="1"/>
</dbReference>
<evidence type="ECO:0000256" key="1">
    <source>
        <dbReference type="ARBA" id="ARBA00004167"/>
    </source>
</evidence>
<evidence type="ECO:0000256" key="3">
    <source>
        <dbReference type="ARBA" id="ARBA00022989"/>
    </source>
</evidence>
<evidence type="ECO:0000256" key="2">
    <source>
        <dbReference type="ARBA" id="ARBA00022692"/>
    </source>
</evidence>
<feature type="compositionally biased region" description="Low complexity" evidence="6">
    <location>
        <begin position="572"/>
        <end position="598"/>
    </location>
</feature>